<keyword evidence="49" id="KW-1185">Reference proteome</keyword>
<dbReference type="GO" id="GO:0050253">
    <property type="term" value="F:retinyl-palmitate esterase activity"/>
    <property type="evidence" value="ECO:0007669"/>
    <property type="project" value="TreeGrafter"/>
</dbReference>
<evidence type="ECO:0000256" key="15">
    <source>
        <dbReference type="ARBA" id="ARBA00023180"/>
    </source>
</evidence>
<evidence type="ECO:0000256" key="35">
    <source>
        <dbReference type="ARBA" id="ARBA00048374"/>
    </source>
</evidence>
<comment type="catalytic activity">
    <reaction evidence="26">
        <text>1,3-dihexadecanoyl-2-(9Z-octadecenoyl)glycerol + H2O = 1-hexadecanoyl-2-(9Z-octadecenoyl)-glycerol + hexadecanoate + H(+)</text>
        <dbReference type="Rhea" id="RHEA:40979"/>
        <dbReference type="ChEBI" id="CHEBI:7896"/>
        <dbReference type="ChEBI" id="CHEBI:15377"/>
        <dbReference type="ChEBI" id="CHEBI:15378"/>
        <dbReference type="ChEBI" id="CHEBI:75585"/>
        <dbReference type="ChEBI" id="CHEBI:75688"/>
    </reaction>
    <physiologicalReaction direction="left-to-right" evidence="26">
        <dbReference type="Rhea" id="RHEA:40980"/>
    </physiologicalReaction>
</comment>
<keyword evidence="11" id="KW-0378">Hydrolase</keyword>
<dbReference type="GO" id="GO:0031526">
    <property type="term" value="C:brush border membrane"/>
    <property type="evidence" value="ECO:0007669"/>
    <property type="project" value="TreeGrafter"/>
</dbReference>
<keyword evidence="16" id="KW-1208">Phospholipid metabolism</keyword>
<comment type="catalytic activity">
    <reaction evidence="19">
        <text>a 1,2-diacyl-sn-glycero-3-phosphocholine + H2O = a 1-acyl-sn-glycero-3-phosphocholine + a fatty acid + H(+)</text>
        <dbReference type="Rhea" id="RHEA:15801"/>
        <dbReference type="ChEBI" id="CHEBI:15377"/>
        <dbReference type="ChEBI" id="CHEBI:15378"/>
        <dbReference type="ChEBI" id="CHEBI:28868"/>
        <dbReference type="ChEBI" id="CHEBI:57643"/>
        <dbReference type="ChEBI" id="CHEBI:58168"/>
        <dbReference type="EC" id="3.1.1.4"/>
    </reaction>
    <physiologicalReaction direction="left-to-right" evidence="19">
        <dbReference type="Rhea" id="RHEA:15802"/>
    </physiologicalReaction>
</comment>
<evidence type="ECO:0000256" key="5">
    <source>
        <dbReference type="ARBA" id="ARBA00013279"/>
    </source>
</evidence>
<dbReference type="EC" id="3.1.1.4" evidence="4"/>
<evidence type="ECO:0000256" key="41">
    <source>
        <dbReference type="ARBA" id="ARBA00048869"/>
    </source>
</evidence>
<comment type="catalytic activity">
    <reaction evidence="40">
        <text>1-hexadecanoyl-2-(9Z-octadecenoyl)-sn-glycero-3-phosphocholine + H2O = 1-hexadecanoyl-sn-glycero-3-phosphocholine + (9Z)-octadecenoate + H(+)</text>
        <dbReference type="Rhea" id="RHEA:38779"/>
        <dbReference type="ChEBI" id="CHEBI:15377"/>
        <dbReference type="ChEBI" id="CHEBI:15378"/>
        <dbReference type="ChEBI" id="CHEBI:30823"/>
        <dbReference type="ChEBI" id="CHEBI:72998"/>
        <dbReference type="ChEBI" id="CHEBI:73001"/>
    </reaction>
    <physiologicalReaction direction="left-to-right" evidence="40">
        <dbReference type="Rhea" id="RHEA:38780"/>
    </physiologicalReaction>
</comment>
<dbReference type="InterPro" id="IPR038885">
    <property type="entry name" value="PLB1"/>
</dbReference>
<evidence type="ECO:0000256" key="7">
    <source>
        <dbReference type="ARBA" id="ARBA00022475"/>
    </source>
</evidence>
<comment type="catalytic activity">
    <reaction evidence="25">
        <text>1-hexadecanoyl-2-(9Z)-octadecenoyl-3-octadecanoyl-sn-glycerol + H2O = 2-(9Z-octadecenoyl)-3-octadecanoyl-sn-glycerol + hexadecanoate + H(+)</text>
        <dbReference type="Rhea" id="RHEA:41107"/>
        <dbReference type="ChEBI" id="CHEBI:7896"/>
        <dbReference type="ChEBI" id="CHEBI:15377"/>
        <dbReference type="ChEBI" id="CHEBI:15378"/>
        <dbReference type="ChEBI" id="CHEBI:75558"/>
        <dbReference type="ChEBI" id="CHEBI:77623"/>
    </reaction>
    <physiologicalReaction direction="left-to-right" evidence="25">
        <dbReference type="Rhea" id="RHEA:41108"/>
    </physiologicalReaction>
</comment>
<comment type="catalytic activity">
    <reaction evidence="42">
        <text>1-O-hexadecyl-2-(9Z)-octadecenoyl-sn-glycero-3-phosphocholine + H2O = 1-O-hexadecyl-sn-glycero-3-phosphocholine + (9Z)-octadecenoate + H(+)</text>
        <dbReference type="Rhea" id="RHEA:40915"/>
        <dbReference type="ChEBI" id="CHEBI:15377"/>
        <dbReference type="ChEBI" id="CHEBI:15378"/>
        <dbReference type="ChEBI" id="CHEBI:30823"/>
        <dbReference type="ChEBI" id="CHEBI:34112"/>
        <dbReference type="ChEBI" id="CHEBI:64496"/>
    </reaction>
    <physiologicalReaction direction="left-to-right" evidence="42">
        <dbReference type="Rhea" id="RHEA:40916"/>
    </physiologicalReaction>
</comment>
<dbReference type="SUPFAM" id="SSF52266">
    <property type="entry name" value="SGNH hydrolase"/>
    <property type="match status" value="1"/>
</dbReference>
<reference evidence="48 49" key="1">
    <citation type="submission" date="2024-04" db="EMBL/GenBank/DDBJ databases">
        <authorList>
            <consortium name="Genoscope - CEA"/>
            <person name="William W."/>
        </authorList>
    </citation>
    <scope>NUCLEOTIDE SEQUENCE [LARGE SCALE GENOMIC DNA]</scope>
</reference>
<accession>A0AAV2HY13</accession>
<keyword evidence="9 47" id="KW-0732">Signal</keyword>
<evidence type="ECO:0000256" key="21">
    <source>
        <dbReference type="ARBA" id="ARBA00031182"/>
    </source>
</evidence>
<dbReference type="AlphaFoldDB" id="A0AAV2HY13"/>
<dbReference type="PROSITE" id="PS01098">
    <property type="entry name" value="LIPASE_GDSL_SER"/>
    <property type="match status" value="1"/>
</dbReference>
<comment type="catalytic activity">
    <reaction evidence="34">
        <text>1-hexadecanoyl-2-(9Z,12Z-octadecadienoyl)-sn-glycero-3-phosphocholine + H2O = 2-(9Z,12Z-octadecadienoyl)-sn-glycero-3-phosphocholine + hexadecanoate + H(+)</text>
        <dbReference type="Rhea" id="RHEA:40971"/>
        <dbReference type="ChEBI" id="CHEBI:7896"/>
        <dbReference type="ChEBI" id="CHEBI:15377"/>
        <dbReference type="ChEBI" id="CHEBI:15378"/>
        <dbReference type="ChEBI" id="CHEBI:73002"/>
        <dbReference type="ChEBI" id="CHEBI:76084"/>
    </reaction>
    <physiologicalReaction direction="left-to-right" evidence="34">
        <dbReference type="Rhea" id="RHEA:40972"/>
    </physiologicalReaction>
</comment>
<keyword evidence="14" id="KW-0472">Membrane</keyword>
<dbReference type="GO" id="GO:0004806">
    <property type="term" value="F:triacylglycerol lipase activity"/>
    <property type="evidence" value="ECO:0007669"/>
    <property type="project" value="UniProtKB-EC"/>
</dbReference>
<comment type="catalytic activity">
    <reaction evidence="17">
        <text>a triacylglycerol + H2O = a diacylglycerol + a fatty acid + H(+)</text>
        <dbReference type="Rhea" id="RHEA:12044"/>
        <dbReference type="ChEBI" id="CHEBI:15377"/>
        <dbReference type="ChEBI" id="CHEBI:15378"/>
        <dbReference type="ChEBI" id="CHEBI:17855"/>
        <dbReference type="ChEBI" id="CHEBI:18035"/>
        <dbReference type="ChEBI" id="CHEBI:28868"/>
        <dbReference type="EC" id="3.1.1.3"/>
    </reaction>
    <physiologicalReaction direction="left-to-right" evidence="17">
        <dbReference type="Rhea" id="RHEA:12045"/>
    </physiologicalReaction>
</comment>
<evidence type="ECO:0000256" key="34">
    <source>
        <dbReference type="ARBA" id="ARBA00048362"/>
    </source>
</evidence>
<evidence type="ECO:0000256" key="47">
    <source>
        <dbReference type="SAM" id="SignalP"/>
    </source>
</evidence>
<evidence type="ECO:0000256" key="20">
    <source>
        <dbReference type="ARBA" id="ARBA00029723"/>
    </source>
</evidence>
<evidence type="ECO:0000256" key="26">
    <source>
        <dbReference type="ARBA" id="ARBA00047363"/>
    </source>
</evidence>
<dbReference type="FunFam" id="3.40.50.1110:FF:000005">
    <property type="entry name" value="Phospholipase B1"/>
    <property type="match status" value="1"/>
</dbReference>
<evidence type="ECO:0000313" key="48">
    <source>
        <dbReference type="EMBL" id="CAL1539077.1"/>
    </source>
</evidence>
<comment type="catalytic activity">
    <reaction evidence="38">
        <text>1-hexadecanoyl-2-(9Z-octadecenoyl)-sn-glycero-3-phosphoethanolamine + H2O = 1-hexadecanoyl-sn-glycero-3-phosphoethanolamine + (9Z)-octadecenoate + H(+)</text>
        <dbReference type="Rhea" id="RHEA:40911"/>
        <dbReference type="ChEBI" id="CHEBI:15377"/>
        <dbReference type="ChEBI" id="CHEBI:15378"/>
        <dbReference type="ChEBI" id="CHEBI:30823"/>
        <dbReference type="ChEBI" id="CHEBI:73004"/>
        <dbReference type="ChEBI" id="CHEBI:73007"/>
    </reaction>
    <physiologicalReaction direction="left-to-right" evidence="38">
        <dbReference type="Rhea" id="RHEA:40912"/>
    </physiologicalReaction>
</comment>
<evidence type="ECO:0000256" key="25">
    <source>
        <dbReference type="ARBA" id="ARBA00047324"/>
    </source>
</evidence>
<comment type="catalytic activity">
    <reaction evidence="30">
        <text>1-hexadecanoyl-2-(9Z-octadecenoyl)-sn-glycero-3-phospho-(1'-sn-glycerol) + H2O = 1-hexadecanoyl-sn-glycero-3-phospho-(1'-sn-glycerol) + (9Z)-octadecenoate + H(+)</text>
        <dbReference type="Rhea" id="RHEA:40919"/>
        <dbReference type="ChEBI" id="CHEBI:15377"/>
        <dbReference type="ChEBI" id="CHEBI:15378"/>
        <dbReference type="ChEBI" id="CHEBI:30823"/>
        <dbReference type="ChEBI" id="CHEBI:72841"/>
        <dbReference type="ChEBI" id="CHEBI:75158"/>
    </reaction>
    <physiologicalReaction direction="left-to-right" evidence="30">
        <dbReference type="Rhea" id="RHEA:40920"/>
    </physiologicalReaction>
</comment>
<evidence type="ECO:0000256" key="10">
    <source>
        <dbReference type="ARBA" id="ARBA00022737"/>
    </source>
</evidence>
<proteinExistence type="inferred from homology"/>
<dbReference type="InterPro" id="IPR001087">
    <property type="entry name" value="GDSL"/>
</dbReference>
<evidence type="ECO:0000256" key="39">
    <source>
        <dbReference type="ARBA" id="ARBA00048656"/>
    </source>
</evidence>
<comment type="subcellular location">
    <subcellularLocation>
        <location evidence="1">Apical cell membrane</location>
        <topology evidence="1">Single-pass type I membrane protein</topology>
    </subcellularLocation>
</comment>
<evidence type="ECO:0000313" key="49">
    <source>
        <dbReference type="Proteomes" id="UP001497497"/>
    </source>
</evidence>
<evidence type="ECO:0000256" key="18">
    <source>
        <dbReference type="ARBA" id="ARBA00023408"/>
    </source>
</evidence>
<gene>
    <name evidence="48" type="ORF">GSLYS_00012898001</name>
</gene>
<evidence type="ECO:0000256" key="4">
    <source>
        <dbReference type="ARBA" id="ARBA00013278"/>
    </source>
</evidence>
<organism evidence="48 49">
    <name type="scientific">Lymnaea stagnalis</name>
    <name type="common">Great pond snail</name>
    <name type="synonym">Helix stagnalis</name>
    <dbReference type="NCBI Taxonomy" id="6523"/>
    <lineage>
        <taxon>Eukaryota</taxon>
        <taxon>Metazoa</taxon>
        <taxon>Spiralia</taxon>
        <taxon>Lophotrochozoa</taxon>
        <taxon>Mollusca</taxon>
        <taxon>Gastropoda</taxon>
        <taxon>Heterobranchia</taxon>
        <taxon>Euthyneura</taxon>
        <taxon>Panpulmonata</taxon>
        <taxon>Hygrophila</taxon>
        <taxon>Lymnaeoidea</taxon>
        <taxon>Lymnaeidae</taxon>
        <taxon>Lymnaea</taxon>
    </lineage>
</organism>
<comment type="catalytic activity">
    <reaction evidence="27">
        <text>1-(9Z-octadecenoyl)-glycerol + H2O = glycerol + (9Z)-octadecenoate + H(+)</text>
        <dbReference type="Rhea" id="RHEA:38487"/>
        <dbReference type="ChEBI" id="CHEBI:15377"/>
        <dbReference type="ChEBI" id="CHEBI:15378"/>
        <dbReference type="ChEBI" id="CHEBI:17754"/>
        <dbReference type="ChEBI" id="CHEBI:30823"/>
        <dbReference type="ChEBI" id="CHEBI:75342"/>
    </reaction>
    <physiologicalReaction direction="left-to-right" evidence="27">
        <dbReference type="Rhea" id="RHEA:38488"/>
    </physiologicalReaction>
</comment>
<keyword evidence="10" id="KW-0677">Repeat</keyword>
<evidence type="ECO:0000256" key="33">
    <source>
        <dbReference type="ARBA" id="ARBA00048227"/>
    </source>
</evidence>
<evidence type="ECO:0000256" key="37">
    <source>
        <dbReference type="ARBA" id="ARBA00048454"/>
    </source>
</evidence>
<evidence type="ECO:0000256" key="31">
    <source>
        <dbReference type="ARBA" id="ARBA00048049"/>
    </source>
</evidence>
<evidence type="ECO:0000256" key="27">
    <source>
        <dbReference type="ARBA" id="ARBA00047438"/>
    </source>
</evidence>
<evidence type="ECO:0000256" key="28">
    <source>
        <dbReference type="ARBA" id="ARBA00047459"/>
    </source>
</evidence>
<dbReference type="Pfam" id="PF00657">
    <property type="entry name" value="Lipase_GDSL"/>
    <property type="match status" value="1"/>
</dbReference>
<comment type="caution">
    <text evidence="48">The sequence shown here is derived from an EMBL/GenBank/DDBJ whole genome shotgun (WGS) entry which is preliminary data.</text>
</comment>
<evidence type="ECO:0000256" key="1">
    <source>
        <dbReference type="ARBA" id="ARBA00004247"/>
    </source>
</evidence>
<dbReference type="PANTHER" id="PTHR21325:SF31">
    <property type="entry name" value="GH22081P-RELATED"/>
    <property type="match status" value="1"/>
</dbReference>
<dbReference type="EMBL" id="CAXITT010000325">
    <property type="protein sequence ID" value="CAL1539077.1"/>
    <property type="molecule type" value="Genomic_DNA"/>
</dbReference>
<comment type="function">
    <text evidence="24">Calcium-independent membrane-associated phospholipase that catalyzes complete diacylation of phospholipids by hydrolyzing both sn-1 and sn-2 fatty acyl chains attached to the glycerol backbone (phospholipase B activity). Has dual phospholipase and lysophospholipase activities toward diacylphospholipids. Preferentially cleaves sn-2 ester bonds over sn-1 bonds. Acts as a lipase toward glycerolipid substrates. Hydrolyzes fatty acyl chains of diacylglycerols with preference for the sn-2 position and of triacylglycerols with not positional selectivity. May also hydrolyze long chain retinyl esters such as retinyl palmitate. May contribute to digestion of dietary phospholipids, glycerolipids and retinoids, facilitating lipid absorption at the brush border.</text>
</comment>
<comment type="catalytic activity">
    <reaction evidence="18">
        <text>1-hexadecanoyl-2-(9Z,12Z-octadecadienoyl)-sn-glycero-3-phosphocholine + H2O = (9Z,12Z)-octadecadienoate + 1-hexadecanoyl-sn-glycero-3-phosphocholine + H(+)</text>
        <dbReference type="Rhea" id="RHEA:40811"/>
        <dbReference type="ChEBI" id="CHEBI:15377"/>
        <dbReference type="ChEBI" id="CHEBI:15378"/>
        <dbReference type="ChEBI" id="CHEBI:30245"/>
        <dbReference type="ChEBI" id="CHEBI:72998"/>
        <dbReference type="ChEBI" id="CHEBI:73002"/>
    </reaction>
    <physiologicalReaction direction="left-to-right" evidence="18">
        <dbReference type="Rhea" id="RHEA:40812"/>
    </physiologicalReaction>
</comment>
<evidence type="ECO:0000256" key="14">
    <source>
        <dbReference type="ARBA" id="ARBA00023136"/>
    </source>
</evidence>
<evidence type="ECO:0000256" key="19">
    <source>
        <dbReference type="ARBA" id="ARBA00023422"/>
    </source>
</evidence>
<comment type="similarity">
    <text evidence="2">Belongs to the 'GDSL' lipolytic enzyme family. Phospholipase B1 subfamily.</text>
</comment>
<dbReference type="InterPro" id="IPR036514">
    <property type="entry name" value="SGNH_hydro_sf"/>
</dbReference>
<comment type="catalytic activity">
    <reaction evidence="41">
        <text>1,3-dihexadecanoyl-2-(9Z-octadecenoyl)glycerol + H2O = 1,3-dihexadecanoylglycerol + (9Z)-octadecenoate + H(+)</text>
        <dbReference type="Rhea" id="RHEA:40983"/>
        <dbReference type="ChEBI" id="CHEBI:15377"/>
        <dbReference type="ChEBI" id="CHEBI:15378"/>
        <dbReference type="ChEBI" id="CHEBI:30823"/>
        <dbReference type="ChEBI" id="CHEBI:75688"/>
        <dbReference type="ChEBI" id="CHEBI:77619"/>
    </reaction>
    <physiologicalReaction direction="left-to-right" evidence="41">
        <dbReference type="Rhea" id="RHEA:40984"/>
    </physiologicalReaction>
</comment>
<name>A0AAV2HY13_LYMST</name>
<dbReference type="EC" id="3.1.1.3" evidence="5"/>
<evidence type="ECO:0000256" key="22">
    <source>
        <dbReference type="ARBA" id="ARBA00031485"/>
    </source>
</evidence>
<dbReference type="EC" id="3.1.1.5" evidence="3"/>
<evidence type="ECO:0000256" key="3">
    <source>
        <dbReference type="ARBA" id="ARBA00013274"/>
    </source>
</evidence>
<sequence>MGRQLAAGVSLAFLALLASVQGKTDLVSREAVLTAKILHLYKSNKTYATQFDKVFGAKPNLYKNVDASFPCPGLNPSPTAPTSVHTLRPADVKVVAALGDSLTAGRGAEGGIIGLLIDYRGLSWSIGGDKSYQDLRTLPNILRQYSNGLFGYSQGTGTDDPGFNVAVSGAKSGEMLEQAQRLVTLLKESSNVDFNNDWKVITLFIGGNDLCDWCDNKDEYSAEKYAAHLQDTLDYLHASVPRAFVNLVEVLNLEMVKDLADNLLCAAVHFFVCNCAANPKSQADLDELIRLREGYQKAARDLVATGRYDTNEDFTVVLQPFYRETFTPRTTNGQPDMSFFASDCFHHSKKGQQAAAEALWNNMVEPVGSKRLNWMPGEPIECPSEEKPYFFTAKNSNQRAKPPPIH</sequence>
<comment type="catalytic activity">
    <reaction evidence="35">
        <text>1-octadecanoyl-2-(9Z,12Z)-octadecadienoyl-sn-glycerol + H2O = 1-octadecanoyl-sn-glycerol + (9Z,12Z)-octadecadienoate + H(+)</text>
        <dbReference type="Rhea" id="RHEA:40927"/>
        <dbReference type="ChEBI" id="CHEBI:15377"/>
        <dbReference type="ChEBI" id="CHEBI:15378"/>
        <dbReference type="ChEBI" id="CHEBI:30245"/>
        <dbReference type="ChEBI" id="CHEBI:75550"/>
        <dbReference type="ChEBI" id="CHEBI:77097"/>
    </reaction>
    <physiologicalReaction direction="left-to-right" evidence="35">
        <dbReference type="Rhea" id="RHEA:40928"/>
    </physiologicalReaction>
</comment>
<comment type="catalytic activity">
    <reaction evidence="31">
        <text>a 1-O-alkyl-2-acyl-sn-glycero-3-phosphocholine + H2O = a 1-O-alkyl-sn-glycero-3-phosphocholine + a fatty acid + H(+)</text>
        <dbReference type="Rhea" id="RHEA:36231"/>
        <dbReference type="ChEBI" id="CHEBI:15377"/>
        <dbReference type="ChEBI" id="CHEBI:15378"/>
        <dbReference type="ChEBI" id="CHEBI:28868"/>
        <dbReference type="ChEBI" id="CHEBI:30909"/>
        <dbReference type="ChEBI" id="CHEBI:36702"/>
        <dbReference type="EC" id="3.1.1.4"/>
    </reaction>
    <physiologicalReaction direction="left-to-right" evidence="31">
        <dbReference type="Rhea" id="RHEA:36232"/>
    </physiologicalReaction>
</comment>
<protein>
    <recommendedName>
        <fullName evidence="6">Phospholipase B1, membrane-associated</fullName>
        <ecNumber evidence="5">3.1.1.3</ecNumber>
        <ecNumber evidence="4">3.1.1.4</ecNumber>
        <ecNumber evidence="3">3.1.1.5</ecNumber>
    </recommendedName>
    <alternativeName>
        <fullName evidence="20">Lysophospholipase</fullName>
    </alternativeName>
    <alternativeName>
        <fullName evidence="21">Phospholipase A2</fullName>
    </alternativeName>
    <alternativeName>
        <fullName evidence="23">Phospholipase B/lipase</fullName>
    </alternativeName>
    <alternativeName>
        <fullName evidence="22">Triacylglycerol lipase</fullName>
    </alternativeName>
</protein>
<keyword evidence="8" id="KW-0812">Transmembrane</keyword>
<dbReference type="InterPro" id="IPR035547">
    <property type="entry name" value="Phospholipase_B"/>
</dbReference>
<comment type="catalytic activity">
    <reaction evidence="28">
        <text>1-hexadecanoyl-2-(9Z)-octadecenoyl-3-octadecanoyl-sn-glycerol + H2O = 1-hexadecanoyl-2-(9Z-octadecenoyl)-sn-glycerol + octadecanoate + H(+)</text>
        <dbReference type="Rhea" id="RHEA:41111"/>
        <dbReference type="ChEBI" id="CHEBI:15377"/>
        <dbReference type="ChEBI" id="CHEBI:15378"/>
        <dbReference type="ChEBI" id="CHEBI:25629"/>
        <dbReference type="ChEBI" id="CHEBI:75466"/>
        <dbReference type="ChEBI" id="CHEBI:77623"/>
    </reaction>
    <physiologicalReaction direction="left-to-right" evidence="28">
        <dbReference type="Rhea" id="RHEA:41112"/>
    </physiologicalReaction>
</comment>
<evidence type="ECO:0000256" key="9">
    <source>
        <dbReference type="ARBA" id="ARBA00022729"/>
    </source>
</evidence>
<evidence type="ECO:0000256" key="40">
    <source>
        <dbReference type="ARBA" id="ARBA00048699"/>
    </source>
</evidence>
<evidence type="ECO:0000256" key="36">
    <source>
        <dbReference type="ARBA" id="ARBA00048386"/>
    </source>
</evidence>
<comment type="catalytic activity">
    <reaction evidence="32">
        <text>1,2-di-(9Z-octadecenoyl)-sn-glycero-3-phosphocholine + H2O = 1-(9Z-octadecenoyl)-sn-glycero-3-phosphocholine + (9Z)-octadecenoate + H(+)</text>
        <dbReference type="Rhea" id="RHEA:40923"/>
        <dbReference type="ChEBI" id="CHEBI:15377"/>
        <dbReference type="ChEBI" id="CHEBI:15378"/>
        <dbReference type="ChEBI" id="CHEBI:28610"/>
        <dbReference type="ChEBI" id="CHEBI:30823"/>
        <dbReference type="ChEBI" id="CHEBI:74669"/>
    </reaction>
    <physiologicalReaction direction="left-to-right" evidence="32">
        <dbReference type="Rhea" id="RHEA:40924"/>
    </physiologicalReaction>
</comment>
<comment type="catalytic activity">
    <reaction evidence="37">
        <text>a 1-acyl-sn-glycero-3-phosphocholine + H2O = sn-glycerol 3-phosphocholine + a fatty acid + H(+)</text>
        <dbReference type="Rhea" id="RHEA:15177"/>
        <dbReference type="ChEBI" id="CHEBI:15377"/>
        <dbReference type="ChEBI" id="CHEBI:15378"/>
        <dbReference type="ChEBI" id="CHEBI:16870"/>
        <dbReference type="ChEBI" id="CHEBI:28868"/>
        <dbReference type="ChEBI" id="CHEBI:58168"/>
        <dbReference type="EC" id="3.1.1.5"/>
    </reaction>
    <physiologicalReaction direction="left-to-right" evidence="37">
        <dbReference type="Rhea" id="RHEA:15178"/>
    </physiologicalReaction>
</comment>
<keyword evidence="15" id="KW-0325">Glycoprotein</keyword>
<dbReference type="Proteomes" id="UP001497497">
    <property type="component" value="Unassembled WGS sequence"/>
</dbReference>
<comment type="catalytic activity">
    <reaction evidence="43">
        <text>1-hexadecanoyl-2-(9Z)-octadecenoyl-3-octadecanoyl-sn-glycerol + H2O = 1-hexadecanoyl-3-octadecanoyl-sn-glycerol + (9Z)-octadecenoate + H(+)</text>
        <dbReference type="Rhea" id="RHEA:41103"/>
        <dbReference type="ChEBI" id="CHEBI:15377"/>
        <dbReference type="ChEBI" id="CHEBI:15378"/>
        <dbReference type="ChEBI" id="CHEBI:30823"/>
        <dbReference type="ChEBI" id="CHEBI:77623"/>
        <dbReference type="ChEBI" id="CHEBI:77624"/>
    </reaction>
    <physiologicalReaction direction="left-to-right" evidence="43">
        <dbReference type="Rhea" id="RHEA:41104"/>
    </physiologicalReaction>
</comment>
<evidence type="ECO:0000256" key="46">
    <source>
        <dbReference type="ARBA" id="ARBA00049461"/>
    </source>
</evidence>
<dbReference type="InterPro" id="IPR008265">
    <property type="entry name" value="Lipase_GDSL_AS"/>
</dbReference>
<evidence type="ECO:0000256" key="13">
    <source>
        <dbReference type="ARBA" id="ARBA00023098"/>
    </source>
</evidence>
<keyword evidence="13" id="KW-0443">Lipid metabolism</keyword>
<comment type="catalytic activity">
    <reaction evidence="44">
        <text>1,2-dihexadecanoyl-sn-glycero-3-phosphocholine + 2 H2O = sn-glycerol 3-phosphocholine + 2 hexadecanoate + 2 H(+)</text>
        <dbReference type="Rhea" id="RHEA:40975"/>
        <dbReference type="ChEBI" id="CHEBI:7896"/>
        <dbReference type="ChEBI" id="CHEBI:15377"/>
        <dbReference type="ChEBI" id="CHEBI:15378"/>
        <dbReference type="ChEBI" id="CHEBI:16870"/>
        <dbReference type="ChEBI" id="CHEBI:72999"/>
    </reaction>
    <physiologicalReaction direction="left-to-right" evidence="44">
        <dbReference type="Rhea" id="RHEA:40976"/>
    </physiologicalReaction>
</comment>
<evidence type="ECO:0000256" key="29">
    <source>
        <dbReference type="ARBA" id="ARBA00048011"/>
    </source>
</evidence>
<keyword evidence="12" id="KW-1133">Transmembrane helix</keyword>
<evidence type="ECO:0000256" key="12">
    <source>
        <dbReference type="ARBA" id="ARBA00022989"/>
    </source>
</evidence>
<evidence type="ECO:0000256" key="24">
    <source>
        <dbReference type="ARBA" id="ARBA00045916"/>
    </source>
</evidence>
<evidence type="ECO:0000256" key="17">
    <source>
        <dbReference type="ARBA" id="ARBA00023369"/>
    </source>
</evidence>
<evidence type="ECO:0000256" key="2">
    <source>
        <dbReference type="ARBA" id="ARBA00009979"/>
    </source>
</evidence>
<evidence type="ECO:0000256" key="30">
    <source>
        <dbReference type="ARBA" id="ARBA00048015"/>
    </source>
</evidence>
<keyword evidence="7" id="KW-1003">Cell membrane</keyword>
<evidence type="ECO:0000256" key="16">
    <source>
        <dbReference type="ARBA" id="ARBA00023264"/>
    </source>
</evidence>
<dbReference type="GO" id="GO:0004622">
    <property type="term" value="F:phosphatidylcholine lysophospholipase activity"/>
    <property type="evidence" value="ECO:0007669"/>
    <property type="project" value="UniProtKB-EC"/>
</dbReference>
<evidence type="ECO:0000256" key="23">
    <source>
        <dbReference type="ARBA" id="ARBA00033022"/>
    </source>
</evidence>
<feature type="signal peptide" evidence="47">
    <location>
        <begin position="1"/>
        <end position="22"/>
    </location>
</feature>
<comment type="catalytic activity">
    <reaction evidence="33">
        <text>1,2-dihexadecanoyl-sn-glycero-3-phosphocholine + H2O = 1-hexadecanoyl-sn-glycero-3-phosphocholine + hexadecanoate + H(+)</text>
        <dbReference type="Rhea" id="RHEA:41223"/>
        <dbReference type="ChEBI" id="CHEBI:7896"/>
        <dbReference type="ChEBI" id="CHEBI:15377"/>
        <dbReference type="ChEBI" id="CHEBI:15378"/>
        <dbReference type="ChEBI" id="CHEBI:72998"/>
        <dbReference type="ChEBI" id="CHEBI:72999"/>
    </reaction>
    <physiologicalReaction direction="left-to-right" evidence="33">
        <dbReference type="Rhea" id="RHEA:41224"/>
    </physiologicalReaction>
</comment>
<dbReference type="GO" id="GO:0004623">
    <property type="term" value="F:phospholipase A2 activity"/>
    <property type="evidence" value="ECO:0007669"/>
    <property type="project" value="UniProtKB-EC"/>
</dbReference>
<evidence type="ECO:0000256" key="42">
    <source>
        <dbReference type="ARBA" id="ARBA00048872"/>
    </source>
</evidence>
<evidence type="ECO:0000256" key="8">
    <source>
        <dbReference type="ARBA" id="ARBA00022692"/>
    </source>
</evidence>
<dbReference type="Gene3D" id="3.40.50.1110">
    <property type="entry name" value="SGNH hydrolase"/>
    <property type="match status" value="1"/>
</dbReference>
<evidence type="ECO:0000256" key="32">
    <source>
        <dbReference type="ARBA" id="ARBA00048058"/>
    </source>
</evidence>
<comment type="catalytic activity">
    <reaction evidence="36">
        <text>1,2,3-tri-(9Z-octadecenoyl)-glycerol + H2O = di-(9Z)-octadecenoylglycerol + (9Z)-octadecenoate + H(+)</text>
        <dbReference type="Rhea" id="RHEA:38575"/>
        <dbReference type="ChEBI" id="CHEBI:15377"/>
        <dbReference type="ChEBI" id="CHEBI:15378"/>
        <dbReference type="ChEBI" id="CHEBI:30823"/>
        <dbReference type="ChEBI" id="CHEBI:53753"/>
        <dbReference type="ChEBI" id="CHEBI:75945"/>
    </reaction>
    <physiologicalReaction direction="left-to-right" evidence="36">
        <dbReference type="Rhea" id="RHEA:38576"/>
    </physiologicalReaction>
</comment>
<evidence type="ECO:0000256" key="45">
    <source>
        <dbReference type="ARBA" id="ARBA00049372"/>
    </source>
</evidence>
<comment type="catalytic activity">
    <reaction evidence="29">
        <text>2,3-di-(9Z)-octadecenoyl-sn-glycerol + H2O = 3-(9Z-octadecenoyl)-sn-glycerol + (9Z)-octadecenoate + H(+)</text>
        <dbReference type="Rhea" id="RHEA:42604"/>
        <dbReference type="ChEBI" id="CHEBI:15377"/>
        <dbReference type="ChEBI" id="CHEBI:15378"/>
        <dbReference type="ChEBI" id="CHEBI:30823"/>
        <dbReference type="ChEBI" id="CHEBI:75824"/>
        <dbReference type="ChEBI" id="CHEBI:75938"/>
    </reaction>
    <physiologicalReaction direction="left-to-right" evidence="29">
        <dbReference type="Rhea" id="RHEA:42605"/>
    </physiologicalReaction>
</comment>
<comment type="catalytic activity">
    <reaction evidence="46">
        <text>2-(9Z-octadecenoyl)-glycerol + H2O = glycerol + (9Z)-octadecenoate + H(+)</text>
        <dbReference type="Rhea" id="RHEA:38491"/>
        <dbReference type="ChEBI" id="CHEBI:15377"/>
        <dbReference type="ChEBI" id="CHEBI:15378"/>
        <dbReference type="ChEBI" id="CHEBI:17754"/>
        <dbReference type="ChEBI" id="CHEBI:30823"/>
        <dbReference type="ChEBI" id="CHEBI:73990"/>
    </reaction>
    <physiologicalReaction direction="left-to-right" evidence="46">
        <dbReference type="Rhea" id="RHEA:38492"/>
    </physiologicalReaction>
</comment>
<evidence type="ECO:0000256" key="11">
    <source>
        <dbReference type="ARBA" id="ARBA00022801"/>
    </source>
</evidence>
<dbReference type="PANTHER" id="PTHR21325">
    <property type="entry name" value="PHOSPHOLIPASE B, PLB1"/>
    <property type="match status" value="1"/>
</dbReference>
<evidence type="ECO:0000256" key="6">
    <source>
        <dbReference type="ARBA" id="ARBA00015133"/>
    </source>
</evidence>
<dbReference type="CDD" id="cd01824">
    <property type="entry name" value="Phospholipase_B_like"/>
    <property type="match status" value="1"/>
</dbReference>
<comment type="catalytic activity">
    <reaction evidence="45">
        <text>1,3-di-(9Z-octadecenoyl)-glycerol + H2O = 1-(9Z-octadecenoyl)-glycerol + (9Z)-octadecenoate + H(+)</text>
        <dbReference type="Rhea" id="RHEA:39939"/>
        <dbReference type="ChEBI" id="CHEBI:15377"/>
        <dbReference type="ChEBI" id="CHEBI:15378"/>
        <dbReference type="ChEBI" id="CHEBI:30823"/>
        <dbReference type="ChEBI" id="CHEBI:75342"/>
        <dbReference type="ChEBI" id="CHEBI:75735"/>
    </reaction>
    <physiologicalReaction direction="left-to-right" evidence="45">
        <dbReference type="Rhea" id="RHEA:39940"/>
    </physiologicalReaction>
</comment>
<evidence type="ECO:0000256" key="44">
    <source>
        <dbReference type="ARBA" id="ARBA00049363"/>
    </source>
</evidence>
<comment type="catalytic activity">
    <reaction evidence="39">
        <text>1-hexadecanoyl-sn-glycero-3-phosphocholine + H2O = sn-glycerol 3-phosphocholine + hexadecanoate + H(+)</text>
        <dbReference type="Rhea" id="RHEA:40435"/>
        <dbReference type="ChEBI" id="CHEBI:7896"/>
        <dbReference type="ChEBI" id="CHEBI:15377"/>
        <dbReference type="ChEBI" id="CHEBI:15378"/>
        <dbReference type="ChEBI" id="CHEBI:16870"/>
        <dbReference type="ChEBI" id="CHEBI:72998"/>
    </reaction>
    <physiologicalReaction direction="left-to-right" evidence="39">
        <dbReference type="Rhea" id="RHEA:40436"/>
    </physiologicalReaction>
</comment>
<evidence type="ECO:0000256" key="43">
    <source>
        <dbReference type="ARBA" id="ARBA00048939"/>
    </source>
</evidence>
<dbReference type="GO" id="GO:0006644">
    <property type="term" value="P:phospholipid metabolic process"/>
    <property type="evidence" value="ECO:0007669"/>
    <property type="project" value="TreeGrafter"/>
</dbReference>
<feature type="chain" id="PRO_5043920654" description="Phospholipase B1, membrane-associated" evidence="47">
    <location>
        <begin position="23"/>
        <end position="406"/>
    </location>
</feature>
<evidence type="ECO:0000256" key="38">
    <source>
        <dbReference type="ARBA" id="ARBA00048613"/>
    </source>
</evidence>